<organism evidence="1 2">
    <name type="scientific">Liparis tanakae</name>
    <name type="common">Tanaka's snailfish</name>
    <dbReference type="NCBI Taxonomy" id="230148"/>
    <lineage>
        <taxon>Eukaryota</taxon>
        <taxon>Metazoa</taxon>
        <taxon>Chordata</taxon>
        <taxon>Craniata</taxon>
        <taxon>Vertebrata</taxon>
        <taxon>Euteleostomi</taxon>
        <taxon>Actinopterygii</taxon>
        <taxon>Neopterygii</taxon>
        <taxon>Teleostei</taxon>
        <taxon>Neoteleostei</taxon>
        <taxon>Acanthomorphata</taxon>
        <taxon>Eupercaria</taxon>
        <taxon>Perciformes</taxon>
        <taxon>Cottioidei</taxon>
        <taxon>Cottales</taxon>
        <taxon>Liparidae</taxon>
        <taxon>Liparis</taxon>
    </lineage>
</organism>
<gene>
    <name evidence="1" type="ORF">EYF80_022003</name>
</gene>
<reference evidence="1 2" key="1">
    <citation type="submission" date="2019-03" db="EMBL/GenBank/DDBJ databases">
        <title>First draft genome of Liparis tanakae, snailfish: a comprehensive survey of snailfish specific genes.</title>
        <authorList>
            <person name="Kim W."/>
            <person name="Song I."/>
            <person name="Jeong J.-H."/>
            <person name="Kim D."/>
            <person name="Kim S."/>
            <person name="Ryu S."/>
            <person name="Song J.Y."/>
            <person name="Lee S.K."/>
        </authorList>
    </citation>
    <scope>NUCLEOTIDE SEQUENCE [LARGE SCALE GENOMIC DNA]</scope>
    <source>
        <tissue evidence="1">Muscle</tissue>
    </source>
</reference>
<dbReference type="EMBL" id="SRLO01000198">
    <property type="protein sequence ID" value="TNN67849.1"/>
    <property type="molecule type" value="Genomic_DNA"/>
</dbReference>
<dbReference type="AlphaFoldDB" id="A0A4Z2HPS7"/>
<sequence>MAQWDQTLDLTTKTIKPIAGRALDPQRSTNGVQTHFKPYFDSGPFAATPRSQKQLTGRANATMVGGYANAISLDLHSTTANRCTDGRQQRCTLHLWQRERLAAILSEAVPIWMETTALLYGDDSSGAGAEAARATQGLSFGGLQAPRPQITQSGAGSVFRIDFSCTPVAPEVLLDIRDLLHPFQPTH</sequence>
<protein>
    <submittedName>
        <fullName evidence="1">Uncharacterized protein</fullName>
    </submittedName>
</protein>
<dbReference type="Proteomes" id="UP000314294">
    <property type="component" value="Unassembled WGS sequence"/>
</dbReference>
<proteinExistence type="predicted"/>
<name>A0A4Z2HPS7_9TELE</name>
<comment type="caution">
    <text evidence="1">The sequence shown here is derived from an EMBL/GenBank/DDBJ whole genome shotgun (WGS) entry which is preliminary data.</text>
</comment>
<evidence type="ECO:0000313" key="2">
    <source>
        <dbReference type="Proteomes" id="UP000314294"/>
    </source>
</evidence>
<evidence type="ECO:0000313" key="1">
    <source>
        <dbReference type="EMBL" id="TNN67849.1"/>
    </source>
</evidence>
<keyword evidence="2" id="KW-1185">Reference proteome</keyword>
<accession>A0A4Z2HPS7</accession>